<sequence length="268" mass="30980">MAILPKSDMEILSQEIIHDDGHYRLRTGQRVRYLRIPVSTFDDDTMCRLYLLIPRLPDLPDSLWTTMTISQDENSSLKPVISMDPLPEIRTAWYERHVDILTLKSTRRFRSGVHEVRYNDVPAIAKIACFEWEMRRIERETWAYSLLEDHHSRHPNESPIAPKFLAHLTENGRIMGLLLEKVDGEPACVDDLEHCEILLRRLHRDLGLVHGDVNRYNFLVDRASGIGVRLVDFEHTEDFDESLAMAELLSLPAELTEETGRGATIDVK</sequence>
<name>A0A8H5U7I1_FUSCI</name>
<dbReference type="SUPFAM" id="SSF56112">
    <property type="entry name" value="Protein kinase-like (PK-like)"/>
    <property type="match status" value="1"/>
</dbReference>
<accession>A0A8H5U7I1</accession>
<dbReference type="InterPro" id="IPR011009">
    <property type="entry name" value="Kinase-like_dom_sf"/>
</dbReference>
<organism evidence="1 2">
    <name type="scientific">Fusarium circinatum</name>
    <name type="common">Pitch canker fungus</name>
    <name type="synonym">Gibberella circinata</name>
    <dbReference type="NCBI Taxonomy" id="48490"/>
    <lineage>
        <taxon>Eukaryota</taxon>
        <taxon>Fungi</taxon>
        <taxon>Dikarya</taxon>
        <taxon>Ascomycota</taxon>
        <taxon>Pezizomycotina</taxon>
        <taxon>Sordariomycetes</taxon>
        <taxon>Hypocreomycetidae</taxon>
        <taxon>Hypocreales</taxon>
        <taxon>Nectriaceae</taxon>
        <taxon>Fusarium</taxon>
        <taxon>Fusarium fujikuroi species complex</taxon>
    </lineage>
</organism>
<gene>
    <name evidence="1" type="ORF">FCIRC_3447</name>
</gene>
<dbReference type="EMBL" id="JAAQPE010000111">
    <property type="protein sequence ID" value="KAF5685389.1"/>
    <property type="molecule type" value="Genomic_DNA"/>
</dbReference>
<evidence type="ECO:0000313" key="1">
    <source>
        <dbReference type="EMBL" id="KAF5685389.1"/>
    </source>
</evidence>
<evidence type="ECO:0000313" key="2">
    <source>
        <dbReference type="Proteomes" id="UP000572754"/>
    </source>
</evidence>
<reference evidence="2" key="1">
    <citation type="journal article" date="2020" name="BMC Genomics">
        <title>Correction to: Identification and distribution of gene clusters required for synthesis of sphingolipid metabolism inhibitors in diverse species of the filamentous fungus Fusarium.</title>
        <authorList>
            <person name="Kim H.S."/>
            <person name="Lohmar J.M."/>
            <person name="Busman M."/>
            <person name="Brown D.W."/>
            <person name="Naumann T.A."/>
            <person name="Divon H.H."/>
            <person name="Lysoe E."/>
            <person name="Uhlig S."/>
            <person name="Proctor R.H."/>
        </authorList>
    </citation>
    <scope>NUCLEOTIDE SEQUENCE [LARGE SCALE GENOMIC DNA]</scope>
    <source>
        <strain evidence="2">NRRL 25331</strain>
    </source>
</reference>
<dbReference type="Proteomes" id="UP000572754">
    <property type="component" value="Unassembled WGS sequence"/>
</dbReference>
<keyword evidence="2" id="KW-1185">Reference proteome</keyword>
<dbReference type="AlphaFoldDB" id="A0A8H5U7I1"/>
<proteinExistence type="predicted"/>
<comment type="caution">
    <text evidence="1">The sequence shown here is derived from an EMBL/GenBank/DDBJ whole genome shotgun (WGS) entry which is preliminary data.</text>
</comment>
<reference evidence="1 2" key="2">
    <citation type="submission" date="2020-05" db="EMBL/GenBank/DDBJ databases">
        <title>Identification and distribution of gene clusters putatively required for synthesis of sphingolipid metabolism inhibitors in phylogenetically diverse species of the filamentous fungus Fusarium.</title>
        <authorList>
            <person name="Kim H.-S."/>
            <person name="Busman M."/>
            <person name="Brown D.W."/>
            <person name="Divon H."/>
            <person name="Uhlig S."/>
            <person name="Proctor R.H."/>
        </authorList>
    </citation>
    <scope>NUCLEOTIDE SEQUENCE [LARGE SCALE GENOMIC DNA]</scope>
    <source>
        <strain evidence="1 2">NRRL 25331</strain>
    </source>
</reference>
<protein>
    <submittedName>
        <fullName evidence="1">Alpha-galactosidase A</fullName>
    </submittedName>
</protein>